<gene>
    <name evidence="2" type="ORF">PVIIG_05386</name>
</gene>
<evidence type="ECO:0000313" key="3">
    <source>
        <dbReference type="Proteomes" id="UP000053562"/>
    </source>
</evidence>
<feature type="region of interest" description="Disordered" evidence="1">
    <location>
        <begin position="262"/>
        <end position="286"/>
    </location>
</feature>
<evidence type="ECO:0000256" key="1">
    <source>
        <dbReference type="SAM" id="MobiDB-lite"/>
    </source>
</evidence>
<proteinExistence type="predicted"/>
<dbReference type="EMBL" id="KQ234616">
    <property type="protein sequence ID" value="KMZ76785.1"/>
    <property type="molecule type" value="Genomic_DNA"/>
</dbReference>
<dbReference type="Pfam" id="PF05795">
    <property type="entry name" value="Plasmodium_Vir"/>
    <property type="match status" value="1"/>
</dbReference>
<dbReference type="InterPro" id="IPR008780">
    <property type="entry name" value="Plasmodium_Vir"/>
</dbReference>
<reference evidence="2 3" key="1">
    <citation type="submission" date="2011-08" db="EMBL/GenBank/DDBJ databases">
        <title>The Genome Sequence of Plasmodium vivax India VII.</title>
        <authorList>
            <consortium name="The Broad Institute Genome Sequencing Platform"/>
            <consortium name="The Broad Institute Genome Sequencing Center for Infectious Disease"/>
            <person name="Neafsey D."/>
            <person name="Carlton J."/>
            <person name="Barnwell J."/>
            <person name="Collins W."/>
            <person name="Escalante A."/>
            <person name="Mullikin J."/>
            <person name="Saul A."/>
            <person name="Guigo R."/>
            <person name="Camara F."/>
            <person name="Young S.K."/>
            <person name="Zeng Q."/>
            <person name="Gargeya S."/>
            <person name="Fitzgerald M."/>
            <person name="Haas B."/>
            <person name="Abouelleil A."/>
            <person name="Alvarado L."/>
            <person name="Arachchi H.M."/>
            <person name="Berlin A."/>
            <person name="Brown A."/>
            <person name="Chapman S.B."/>
            <person name="Chen Z."/>
            <person name="Dunbar C."/>
            <person name="Freedman E."/>
            <person name="Gearin G."/>
            <person name="Gellesch M."/>
            <person name="Goldberg J."/>
            <person name="Griggs A."/>
            <person name="Gujja S."/>
            <person name="Heiman D."/>
            <person name="Howarth C."/>
            <person name="Larson L."/>
            <person name="Lui A."/>
            <person name="MacDonald P.J.P."/>
            <person name="Montmayeur A."/>
            <person name="Murphy C."/>
            <person name="Neiman D."/>
            <person name="Pearson M."/>
            <person name="Priest M."/>
            <person name="Roberts A."/>
            <person name="Saif S."/>
            <person name="Shea T."/>
            <person name="Shenoy N."/>
            <person name="Sisk P."/>
            <person name="Stolte C."/>
            <person name="Sykes S."/>
            <person name="Wortman J."/>
            <person name="Nusbaum C."/>
            <person name="Birren B."/>
        </authorList>
    </citation>
    <scope>NUCLEOTIDE SEQUENCE [LARGE SCALE GENOMIC DNA]</scope>
    <source>
        <strain evidence="2 3">India VII</strain>
    </source>
</reference>
<accession>A0A0J9S236</accession>
<feature type="compositionally biased region" description="Polar residues" evidence="1">
    <location>
        <begin position="275"/>
        <end position="286"/>
    </location>
</feature>
<name>A0A0J9S236_PLAVI</name>
<evidence type="ECO:0008006" key="4">
    <source>
        <dbReference type="Google" id="ProtNLM"/>
    </source>
</evidence>
<dbReference type="OrthoDB" id="382684at2759"/>
<evidence type="ECO:0000313" key="2">
    <source>
        <dbReference type="EMBL" id="KMZ76785.1"/>
    </source>
</evidence>
<dbReference type="Proteomes" id="UP000053562">
    <property type="component" value="Unassembled WGS sequence"/>
</dbReference>
<protein>
    <recommendedName>
        <fullName evidence="4">VIR protein</fullName>
    </recommendedName>
</protein>
<sequence>MGDHLTKDDIKKLTSYYNYSKFEDGKEGCENFDFYSSIRDEISESYPYLKTISENILRALCYIYKKKKDNPGSFEEELCLYLYYWLGNKIYPFVRNKILFSKIIDMIYGELYSKITDIIVCKPNNPSIDQERFNDNKVLFDYSKDYQYIEIVTAPGTTTCDRIYKDYIEKYKDIYRDAYSNCRGKKDKKYECDKYEEIFNENLYNKLSSFSCRYNENDKAVFERQSRPEEQETALALHFTPPSVNDTASDYRRAVSPILSKHQSSRSLEAPGSIQELSNVDNSEGGSTKTIAGSIVPVTPVGGYINRLLGRNRNMYNQIEYMDAFNPYSDGMNPRDARMNISYHRL</sequence>
<dbReference type="AlphaFoldDB" id="A0A0J9S236"/>
<organism evidence="2 3">
    <name type="scientific">Plasmodium vivax India VII</name>
    <dbReference type="NCBI Taxonomy" id="1077284"/>
    <lineage>
        <taxon>Eukaryota</taxon>
        <taxon>Sar</taxon>
        <taxon>Alveolata</taxon>
        <taxon>Apicomplexa</taxon>
        <taxon>Aconoidasida</taxon>
        <taxon>Haemosporida</taxon>
        <taxon>Plasmodiidae</taxon>
        <taxon>Plasmodium</taxon>
        <taxon>Plasmodium (Plasmodium)</taxon>
    </lineage>
</organism>